<keyword evidence="2" id="KW-1185">Reference proteome</keyword>
<name>A0ABX7P2P2_9BACT</name>
<dbReference type="InterPro" id="IPR011044">
    <property type="entry name" value="Quino_amine_DH_bsu"/>
</dbReference>
<evidence type="ECO:0000313" key="1">
    <source>
        <dbReference type="EMBL" id="QSQ24698.1"/>
    </source>
</evidence>
<dbReference type="EMBL" id="CP071090">
    <property type="protein sequence ID" value="QSQ24698.1"/>
    <property type="molecule type" value="Genomic_DNA"/>
</dbReference>
<dbReference type="InterPro" id="IPR015943">
    <property type="entry name" value="WD40/YVTN_repeat-like_dom_sf"/>
</dbReference>
<gene>
    <name evidence="1" type="ORF">JY651_07045</name>
</gene>
<protein>
    <submittedName>
        <fullName evidence="1">Uncharacterized protein</fullName>
    </submittedName>
</protein>
<accession>A0ABX7P2P2</accession>
<dbReference type="RefSeq" id="WP_206726259.1">
    <property type="nucleotide sequence ID" value="NZ_CP071090.1"/>
</dbReference>
<dbReference type="Gene3D" id="2.130.10.10">
    <property type="entry name" value="YVTN repeat-like/Quinoprotein amine dehydrogenase"/>
    <property type="match status" value="1"/>
</dbReference>
<evidence type="ECO:0000313" key="2">
    <source>
        <dbReference type="Proteomes" id="UP000662747"/>
    </source>
</evidence>
<sequence length="315" mass="35159">MISFKQQLAKIGHPAGQPVSYRSFFLAPPNLRATLRSMDFPSRFWEAIPGTEQDKDWTEEIQGVAFAHNRWFYVSNASDAPRLYVFDGPSGQKIKSWNIKNVPAPNPPIPGFSMYHFGAIAIDGNFIYIDHWCDAGGQILVFEGDGATLNFVKWIPLENVNGRVGMVAINFAQRMVVTAGGAKNIDRVYLHSLDTGRFAQKTLMLNPRISDDCYVQGGFWSPNNHLYISSGQGGFFDSAKGYQYIYCYSPLNGQRLGTIPVRSAAGRQELEGCCYAAVTRNGQQVYFHAVLLENEETAKDDIFLKSFSADLPELI</sequence>
<dbReference type="Proteomes" id="UP000662747">
    <property type="component" value="Chromosome"/>
</dbReference>
<reference evidence="1 2" key="1">
    <citation type="submission" date="2021-02" db="EMBL/GenBank/DDBJ databases">
        <title>De Novo genome assembly of isolated myxobacteria.</title>
        <authorList>
            <person name="Stevens D.C."/>
        </authorList>
    </citation>
    <scope>NUCLEOTIDE SEQUENCE [LARGE SCALE GENOMIC DNA]</scope>
    <source>
        <strain evidence="2">SCPEA02</strain>
    </source>
</reference>
<proteinExistence type="predicted"/>
<dbReference type="SUPFAM" id="SSF50969">
    <property type="entry name" value="YVTN repeat-like/Quinoprotein amine dehydrogenase"/>
    <property type="match status" value="1"/>
</dbReference>
<organism evidence="1 2">
    <name type="scientific">Pyxidicoccus parkwayensis</name>
    <dbReference type="NCBI Taxonomy" id="2813578"/>
    <lineage>
        <taxon>Bacteria</taxon>
        <taxon>Pseudomonadati</taxon>
        <taxon>Myxococcota</taxon>
        <taxon>Myxococcia</taxon>
        <taxon>Myxococcales</taxon>
        <taxon>Cystobacterineae</taxon>
        <taxon>Myxococcaceae</taxon>
        <taxon>Pyxidicoccus</taxon>
    </lineage>
</organism>